<evidence type="ECO:0000313" key="2">
    <source>
        <dbReference type="EMBL" id="GLD28473.1"/>
    </source>
</evidence>
<dbReference type="EMBL" id="BRZI01000001">
    <property type="protein sequence ID" value="GLD28473.1"/>
    <property type="molecule type" value="Genomic_DNA"/>
</dbReference>
<reference evidence="2" key="1">
    <citation type="submission" date="2022-08" db="EMBL/GenBank/DDBJ databases">
        <title>Mycobacterium kiyosense sp. nov., scotochromogenic slow-glowing species isolated from respiratory specimens.</title>
        <authorList>
            <person name="Fukano H."/>
            <person name="Kazumi Y."/>
            <person name="Sakagami N."/>
            <person name="Ato M."/>
            <person name="Mitarai S."/>
            <person name="Hoshino Y."/>
        </authorList>
    </citation>
    <scope>NUCLEOTIDE SEQUENCE</scope>
    <source>
        <strain evidence="2">1413</strain>
        <strain evidence="1">SRL2020-028</strain>
    </source>
</reference>
<sequence length="78" mass="8391">MARIRLSTTVDAELLNNARGLRAGVTDAALVDEALGALLALHRKAEVEASYAAYDTHPIDEPDEWGDLASWRRAAGDS</sequence>
<keyword evidence="3" id="KW-1185">Reference proteome</keyword>
<evidence type="ECO:0000313" key="3">
    <source>
        <dbReference type="Proteomes" id="UP001064782"/>
    </source>
</evidence>
<gene>
    <name evidence="2" type="ORF">Mkiyose1413_03560</name>
    <name evidence="1" type="ORF">SRL2020028_25480</name>
</gene>
<dbReference type="AlphaFoldDB" id="A0A9P3UVR9"/>
<proteinExistence type="predicted"/>
<comment type="caution">
    <text evidence="2">The sequence shown here is derived from an EMBL/GenBank/DDBJ whole genome shotgun (WGS) entry which is preliminary data.</text>
</comment>
<protein>
    <recommendedName>
        <fullName evidence="4">DUF2191 domain-containing protein</fullName>
    </recommendedName>
</protein>
<dbReference type="Proteomes" id="UP001165663">
    <property type="component" value="Unassembled WGS sequence"/>
</dbReference>
<dbReference type="EMBL" id="BRXE01000023">
    <property type="protein sequence ID" value="GLB83292.1"/>
    <property type="molecule type" value="Genomic_DNA"/>
</dbReference>
<organism evidence="2 3">
    <name type="scientific">Mycobacterium kiyosense</name>
    <dbReference type="NCBI Taxonomy" id="2871094"/>
    <lineage>
        <taxon>Bacteria</taxon>
        <taxon>Bacillati</taxon>
        <taxon>Actinomycetota</taxon>
        <taxon>Actinomycetes</taxon>
        <taxon>Mycobacteriales</taxon>
        <taxon>Mycobacteriaceae</taxon>
        <taxon>Mycobacterium</taxon>
    </lineage>
</organism>
<evidence type="ECO:0008006" key="4">
    <source>
        <dbReference type="Google" id="ProtNLM"/>
    </source>
</evidence>
<accession>A0A9P3UVR9</accession>
<evidence type="ECO:0000313" key="1">
    <source>
        <dbReference type="EMBL" id="GLB83292.1"/>
    </source>
</evidence>
<name>A0A9P3UVR9_9MYCO</name>
<dbReference type="Proteomes" id="UP001064782">
    <property type="component" value="Unassembled WGS sequence"/>
</dbReference>